<sequence length="544" mass="61559">MKRLIKNILIKSNLALGLAISVGFGCDGFLDPEPQTEELTKDIVFGDILQAEKVLNNVYSFMTSGLSEGAYYYAMLSSVTDESVNSFNWAGSWSVTNGAWTPVNQFDNRWNSRYQAIRRANLFLENIDVTPGNEPLKTRMKAEARYLRAFYYFELVQRYGGVPLVTELLSLDGDLLLPRNTMEECINFIVSECDAAADVLPIAYGSGDLGRVTKGTAMALKSRVLLLYASPLHNPSNEQGRWQAAANAAKAVIDMGVYELYPDYQKLFYTPFNKEVIFARENYGNTFFDNWNRPSGNIRGGWGGTNPTVNFVESYDMENGLAIDDPASGYDEGKPFDNRDPRLYQTVVTPGSTWFGDSYEPWIGGKDGRNPPAGVGNAGDGTWTGMNLKKFLQENFQNNTRTWIIFRLGEMYLNHAEALNEAQGPVPAVYDALDMLRSRPTVGLPPLARTLSKEQMRERIRKERQVELAFEEHRWFDVKRWQIGEQVLDGPAYGYRITRNGAGDLAYEKFVFQQRRYVTPTFDLYPIPQSEININKNLEQNPGW</sequence>
<keyword evidence="4" id="KW-0472">Membrane</keyword>
<dbReference type="CDD" id="cd08977">
    <property type="entry name" value="SusD"/>
    <property type="match status" value="1"/>
</dbReference>
<evidence type="ECO:0000259" key="6">
    <source>
        <dbReference type="Pfam" id="PF07980"/>
    </source>
</evidence>
<keyword evidence="5" id="KW-0998">Cell outer membrane</keyword>
<proteinExistence type="inferred from homology"/>
<protein>
    <submittedName>
        <fullName evidence="8">RagB/SusD family nutrient uptake outer membrane protein</fullName>
    </submittedName>
</protein>
<dbReference type="RefSeq" id="WP_376888452.1">
    <property type="nucleotide sequence ID" value="NZ_JBHUHR010000046.1"/>
</dbReference>
<evidence type="ECO:0000256" key="4">
    <source>
        <dbReference type="ARBA" id="ARBA00023136"/>
    </source>
</evidence>
<dbReference type="SUPFAM" id="SSF48452">
    <property type="entry name" value="TPR-like"/>
    <property type="match status" value="1"/>
</dbReference>
<dbReference type="Pfam" id="PF14322">
    <property type="entry name" value="SusD-like_3"/>
    <property type="match status" value="1"/>
</dbReference>
<reference evidence="9" key="1">
    <citation type="journal article" date="2019" name="Int. J. Syst. Evol. Microbiol.">
        <title>The Global Catalogue of Microorganisms (GCM) 10K type strain sequencing project: providing services to taxonomists for standard genome sequencing and annotation.</title>
        <authorList>
            <consortium name="The Broad Institute Genomics Platform"/>
            <consortium name="The Broad Institute Genome Sequencing Center for Infectious Disease"/>
            <person name="Wu L."/>
            <person name="Ma J."/>
        </authorList>
    </citation>
    <scope>NUCLEOTIDE SEQUENCE [LARGE SCALE GENOMIC DNA]</scope>
    <source>
        <strain evidence="9">CGMCC 1.15180</strain>
    </source>
</reference>
<accession>A0ABW4VUD7</accession>
<evidence type="ECO:0000256" key="5">
    <source>
        <dbReference type="ARBA" id="ARBA00023237"/>
    </source>
</evidence>
<evidence type="ECO:0000256" key="2">
    <source>
        <dbReference type="ARBA" id="ARBA00006275"/>
    </source>
</evidence>
<keyword evidence="3" id="KW-0732">Signal</keyword>
<dbReference type="InterPro" id="IPR012944">
    <property type="entry name" value="SusD_RagB_dom"/>
</dbReference>
<comment type="caution">
    <text evidence="8">The sequence shown here is derived from an EMBL/GenBank/DDBJ whole genome shotgun (WGS) entry which is preliminary data.</text>
</comment>
<evidence type="ECO:0000259" key="7">
    <source>
        <dbReference type="Pfam" id="PF14322"/>
    </source>
</evidence>
<evidence type="ECO:0000313" key="8">
    <source>
        <dbReference type="EMBL" id="MFD2036942.1"/>
    </source>
</evidence>
<evidence type="ECO:0000256" key="3">
    <source>
        <dbReference type="ARBA" id="ARBA00022729"/>
    </source>
</evidence>
<organism evidence="8 9">
    <name type="scientific">Belliella marina</name>
    <dbReference type="NCBI Taxonomy" id="1644146"/>
    <lineage>
        <taxon>Bacteria</taxon>
        <taxon>Pseudomonadati</taxon>
        <taxon>Bacteroidota</taxon>
        <taxon>Cytophagia</taxon>
        <taxon>Cytophagales</taxon>
        <taxon>Cyclobacteriaceae</taxon>
        <taxon>Belliella</taxon>
    </lineage>
</organism>
<dbReference type="InterPro" id="IPR033985">
    <property type="entry name" value="SusD-like_N"/>
</dbReference>
<dbReference type="Proteomes" id="UP001597361">
    <property type="component" value="Unassembled WGS sequence"/>
</dbReference>
<name>A0ABW4VUD7_9BACT</name>
<gene>
    <name evidence="8" type="ORF">ACFSKL_19215</name>
</gene>
<dbReference type="InterPro" id="IPR011990">
    <property type="entry name" value="TPR-like_helical_dom_sf"/>
</dbReference>
<keyword evidence="9" id="KW-1185">Reference proteome</keyword>
<dbReference type="PROSITE" id="PS51257">
    <property type="entry name" value="PROKAR_LIPOPROTEIN"/>
    <property type="match status" value="1"/>
</dbReference>
<comment type="similarity">
    <text evidence="2">Belongs to the SusD family.</text>
</comment>
<comment type="subcellular location">
    <subcellularLocation>
        <location evidence="1">Cell outer membrane</location>
    </subcellularLocation>
</comment>
<dbReference type="Gene3D" id="1.25.40.390">
    <property type="match status" value="1"/>
</dbReference>
<feature type="domain" description="RagB/SusD" evidence="6">
    <location>
        <begin position="274"/>
        <end position="544"/>
    </location>
</feature>
<evidence type="ECO:0000256" key="1">
    <source>
        <dbReference type="ARBA" id="ARBA00004442"/>
    </source>
</evidence>
<dbReference type="Pfam" id="PF07980">
    <property type="entry name" value="SusD_RagB"/>
    <property type="match status" value="1"/>
</dbReference>
<feature type="domain" description="SusD-like N-terminal" evidence="7">
    <location>
        <begin position="29"/>
        <end position="226"/>
    </location>
</feature>
<dbReference type="EMBL" id="JBHUHR010000046">
    <property type="protein sequence ID" value="MFD2036942.1"/>
    <property type="molecule type" value="Genomic_DNA"/>
</dbReference>
<evidence type="ECO:0000313" key="9">
    <source>
        <dbReference type="Proteomes" id="UP001597361"/>
    </source>
</evidence>